<dbReference type="SUPFAM" id="SSF55424">
    <property type="entry name" value="FAD/NAD-linked reductases, dimerisation (C-terminal) domain"/>
    <property type="match status" value="1"/>
</dbReference>
<feature type="disulfide bond" description="Redox-active" evidence="15">
    <location>
        <begin position="39"/>
        <end position="44"/>
    </location>
</feature>
<dbReference type="PRINTS" id="PR00411">
    <property type="entry name" value="PNDRDTASEI"/>
</dbReference>
<dbReference type="EMBL" id="JYFN01000008">
    <property type="protein sequence ID" value="KJE24183.1"/>
    <property type="molecule type" value="Genomic_DNA"/>
</dbReference>
<dbReference type="GO" id="GO:0050660">
    <property type="term" value="F:flavin adenine dinucleotide binding"/>
    <property type="evidence" value="ECO:0007669"/>
    <property type="project" value="TreeGrafter"/>
</dbReference>
<feature type="binding site" evidence="14">
    <location>
        <begin position="205"/>
        <end position="212"/>
    </location>
    <ligand>
        <name>NAD(+)</name>
        <dbReference type="ChEBI" id="CHEBI:57540"/>
    </ligand>
</feature>
<dbReference type="PRINTS" id="PR00368">
    <property type="entry name" value="FADPNR"/>
</dbReference>
<dbReference type="GO" id="GO:0008753">
    <property type="term" value="F:NADPH dehydrogenase (quinone) activity"/>
    <property type="evidence" value="ECO:0007669"/>
    <property type="project" value="RHEA"/>
</dbReference>
<comment type="caution">
    <text evidence="18">The sequence shown here is derived from an EMBL/GenBank/DDBJ whole genome shotgun (WGS) entry which is preliminary data.</text>
</comment>
<dbReference type="Pfam" id="PF07992">
    <property type="entry name" value="Pyr_redox_2"/>
    <property type="match status" value="1"/>
</dbReference>
<dbReference type="FunFam" id="3.50.50.60:FF:000054">
    <property type="entry name" value="Flavoprotein disulfide reductase"/>
    <property type="match status" value="1"/>
</dbReference>
<evidence type="ECO:0000256" key="4">
    <source>
        <dbReference type="ARBA" id="ARBA00022630"/>
    </source>
</evidence>
<reference evidence="18 19" key="2">
    <citation type="journal article" date="2016" name="Genome Announc.">
        <title>Permanent Draft Genome Sequences for Two Variants of Frankia sp. Strain CpI1, the First Frankia Strain Isolated from Root Nodules of Comptonia peregrina.</title>
        <authorList>
            <person name="Oshone R."/>
            <person name="Hurst S.G.IV."/>
            <person name="Abebe-Akele F."/>
            <person name="Simpson S."/>
            <person name="Morris K."/>
            <person name="Thomas W.K."/>
            <person name="Tisa L.S."/>
        </authorList>
    </citation>
    <scope>NUCLEOTIDE SEQUENCE [LARGE SCALE GENOMIC DNA]</scope>
    <source>
        <strain evidence="19">CpI1-S</strain>
    </source>
</reference>
<evidence type="ECO:0000256" key="1">
    <source>
        <dbReference type="ARBA" id="ARBA00007532"/>
    </source>
</evidence>
<comment type="cofactor">
    <cofactor evidence="14">
        <name>FAD</name>
        <dbReference type="ChEBI" id="CHEBI:57692"/>
    </cofactor>
    <text evidence="14">Binds 1 FAD per subunit.</text>
</comment>
<dbReference type="PANTHER" id="PTHR43014">
    <property type="entry name" value="MERCURIC REDUCTASE"/>
    <property type="match status" value="1"/>
</dbReference>
<evidence type="ECO:0000259" key="16">
    <source>
        <dbReference type="Pfam" id="PF02852"/>
    </source>
</evidence>
<evidence type="ECO:0000256" key="8">
    <source>
        <dbReference type="ARBA" id="ARBA00047678"/>
    </source>
</evidence>
<keyword evidence="19" id="KW-1185">Reference proteome</keyword>
<dbReference type="InterPro" id="IPR016156">
    <property type="entry name" value="FAD/NAD-linked_Rdtase_dimer_sf"/>
</dbReference>
<organism evidence="18 19">
    <name type="scientific">Frankia torreyi</name>
    <dbReference type="NCBI Taxonomy" id="1856"/>
    <lineage>
        <taxon>Bacteria</taxon>
        <taxon>Bacillati</taxon>
        <taxon>Actinomycetota</taxon>
        <taxon>Actinomycetes</taxon>
        <taxon>Frankiales</taxon>
        <taxon>Frankiaceae</taxon>
        <taxon>Frankia</taxon>
    </lineage>
</organism>
<evidence type="ECO:0000256" key="15">
    <source>
        <dbReference type="PIRSR" id="PIRSR000350-4"/>
    </source>
</evidence>
<dbReference type="InterPro" id="IPR036188">
    <property type="entry name" value="FAD/NAD-bd_sf"/>
</dbReference>
<feature type="binding site" evidence="14">
    <location>
        <position position="143"/>
    </location>
    <ligand>
        <name>FAD</name>
        <dbReference type="ChEBI" id="CHEBI:57692"/>
    </ligand>
</feature>
<dbReference type="GO" id="GO:0050136">
    <property type="term" value="F:NADH dehydrogenase (quinone) (non-electrogenic) activity"/>
    <property type="evidence" value="ECO:0007669"/>
    <property type="project" value="RHEA"/>
</dbReference>
<dbReference type="Pfam" id="PF02852">
    <property type="entry name" value="Pyr_redox_dim"/>
    <property type="match status" value="1"/>
</dbReference>
<protein>
    <recommendedName>
        <fullName evidence="10">NAD(P)H dehydrogenase (quinone)</fullName>
        <ecNumber evidence="3">1.6.5.2</ecNumber>
    </recommendedName>
    <alternativeName>
        <fullName evidence="13">NAD(P)H quinone reductase</fullName>
    </alternativeName>
    <alternativeName>
        <fullName evidence="11">NAD(P)H: menadione oxidoreductase</fullName>
    </alternativeName>
    <alternativeName>
        <fullName evidence="12">NADH-menadione reductase</fullName>
    </alternativeName>
</protein>
<evidence type="ECO:0000256" key="3">
    <source>
        <dbReference type="ARBA" id="ARBA00012648"/>
    </source>
</evidence>
<dbReference type="FunFam" id="3.30.390.30:FF:000001">
    <property type="entry name" value="Dihydrolipoyl dehydrogenase"/>
    <property type="match status" value="1"/>
</dbReference>
<keyword evidence="4" id="KW-0285">Flavoprotein</keyword>
<dbReference type="InterPro" id="IPR004099">
    <property type="entry name" value="Pyr_nucl-diS_OxRdtase_dimer"/>
</dbReference>
<gene>
    <name evidence="18" type="ORF">FF36_01586</name>
</gene>
<feature type="binding site" evidence="14">
    <location>
        <position position="48"/>
    </location>
    <ligand>
        <name>FAD</name>
        <dbReference type="ChEBI" id="CHEBI:57692"/>
    </ligand>
</feature>
<keyword evidence="14" id="KW-0547">Nucleotide-binding</keyword>
<dbReference type="InterPro" id="IPR023753">
    <property type="entry name" value="FAD/NAD-binding_dom"/>
</dbReference>
<evidence type="ECO:0000256" key="5">
    <source>
        <dbReference type="ARBA" id="ARBA00022827"/>
    </source>
</evidence>
<dbReference type="PANTHER" id="PTHR43014:SF1">
    <property type="entry name" value="NAD(P)H DEHYDROGENASE (QUINONE)"/>
    <property type="match status" value="1"/>
</dbReference>
<evidence type="ECO:0000256" key="13">
    <source>
        <dbReference type="ARBA" id="ARBA00079404"/>
    </source>
</evidence>
<evidence type="ECO:0000256" key="14">
    <source>
        <dbReference type="PIRSR" id="PIRSR000350-3"/>
    </source>
</evidence>
<feature type="domain" description="FAD/NAD(P)-binding" evidence="17">
    <location>
        <begin position="3"/>
        <end position="348"/>
    </location>
</feature>
<evidence type="ECO:0000313" key="18">
    <source>
        <dbReference type="EMBL" id="KJE24183.1"/>
    </source>
</evidence>
<reference evidence="19" key="1">
    <citation type="submission" date="2015-02" db="EMBL/GenBank/DDBJ databases">
        <title>Draft Genome of Frankia sp. CpI1-S.</title>
        <authorList>
            <person name="Oshone R.T."/>
            <person name="Ngom M."/>
            <person name="Ghodhbane-Gtari F."/>
            <person name="Gtari M."/>
            <person name="Morris K."/>
            <person name="Thomas K."/>
            <person name="Sen A."/>
            <person name="Tisa L.S."/>
        </authorList>
    </citation>
    <scope>NUCLEOTIDE SEQUENCE [LARGE SCALE GENOMIC DNA]</scope>
    <source>
        <strain evidence="19">CpI1-S</strain>
    </source>
</reference>
<feature type="binding site" evidence="14">
    <location>
        <position position="292"/>
    </location>
    <ligand>
        <name>NAD(+)</name>
        <dbReference type="ChEBI" id="CHEBI:57540"/>
    </ligand>
</feature>
<sequence length="493" mass="51291">MTRIVILGGGPGGYEAALVAASLGATVTVIDSDGIGGACVLTDCVPSKTLIATSETMTNLALAPGLGIRPHGLGAGTEPVLPAVAWGMRSGLDAGVPPLTPPEVVSVDPEQVYERVRELAKAQSLDIERRLEREKVEVVHAAGRLVGPHAIETNTGETFVGDVILIATGASPRDLPTARPDGERILTWRHLYDLKEIPEHLVVVGSGVTGAEFASAYRAMGAEVTLVSSRERVLPGEDPDAARVIEDVFVRRGIEVLNRSRAASVRRIGDGVIVELTDGRTVTGSHALMAVGSVPRTKGLGLTDVGVRLGPGGHVNVDRMSRTSVPGVYAAGDCTGVLPLASVAAMQGRIAMWHALGEAVSPLRLGTVSSNIFTEPEIATVGVTQVMKDTGAVAAEVTTVPLSRNPRAKMMGIEDGFVKLFCRPGSGSVLGGVIVAPRASELILSVSLAVEHGLTVDQIAHTFSIYPSLSGSITEAARVLRPRDFFAGFDSAG</sequence>
<dbReference type="RefSeq" id="WP_044884279.1">
    <property type="nucleotide sequence ID" value="NZ_JYFN01000008.1"/>
</dbReference>
<dbReference type="PATRIC" id="fig|1502723.3.peg.6157"/>
<keyword evidence="7 14" id="KW-0520">NAD</keyword>
<feature type="domain" description="Pyridine nucleotide-disulphide oxidoreductase dimerisation" evidence="16">
    <location>
        <begin position="369"/>
        <end position="477"/>
    </location>
</feature>
<feature type="binding site" evidence="14">
    <location>
        <position position="333"/>
    </location>
    <ligand>
        <name>FAD</name>
        <dbReference type="ChEBI" id="CHEBI:57692"/>
    </ligand>
</feature>
<evidence type="ECO:0000256" key="7">
    <source>
        <dbReference type="ARBA" id="ARBA00023027"/>
    </source>
</evidence>
<dbReference type="SUPFAM" id="SSF51905">
    <property type="entry name" value="FAD/NAD(P)-binding domain"/>
    <property type="match status" value="1"/>
</dbReference>
<dbReference type="PIRSF" id="PIRSF000350">
    <property type="entry name" value="Mercury_reductase_MerA"/>
    <property type="match status" value="1"/>
</dbReference>
<dbReference type="EC" id="1.6.5.2" evidence="3"/>
<comment type="similarity">
    <text evidence="1">Belongs to the class-I pyridine nucleotide-disulfide oxidoreductase family.</text>
</comment>
<keyword evidence="5 14" id="KW-0274">FAD</keyword>
<dbReference type="Gene3D" id="3.30.390.30">
    <property type="match status" value="1"/>
</dbReference>
<evidence type="ECO:0000256" key="9">
    <source>
        <dbReference type="ARBA" id="ARBA00048983"/>
    </source>
</evidence>
<evidence type="ECO:0000259" key="17">
    <source>
        <dbReference type="Pfam" id="PF07992"/>
    </source>
</evidence>
<dbReference type="NCBIfam" id="NF005883">
    <property type="entry name" value="PRK07845.1"/>
    <property type="match status" value="1"/>
</dbReference>
<comment type="subunit">
    <text evidence="2">Homotetramer.</text>
</comment>
<comment type="catalytic activity">
    <reaction evidence="9">
        <text>a quinone + NADPH + H(+) = a quinol + NADP(+)</text>
        <dbReference type="Rhea" id="RHEA:46164"/>
        <dbReference type="ChEBI" id="CHEBI:15378"/>
        <dbReference type="ChEBI" id="CHEBI:24646"/>
        <dbReference type="ChEBI" id="CHEBI:57783"/>
        <dbReference type="ChEBI" id="CHEBI:58349"/>
        <dbReference type="ChEBI" id="CHEBI:132124"/>
        <dbReference type="EC" id="1.6.5.2"/>
    </reaction>
</comment>
<dbReference type="Gene3D" id="3.50.50.60">
    <property type="entry name" value="FAD/NAD(P)-binding domain"/>
    <property type="match status" value="3"/>
</dbReference>
<evidence type="ECO:0000313" key="19">
    <source>
        <dbReference type="Proteomes" id="UP000032545"/>
    </source>
</evidence>
<proteinExistence type="inferred from homology"/>
<comment type="catalytic activity">
    <reaction evidence="8">
        <text>a quinone + NADH + H(+) = a quinol + NAD(+)</text>
        <dbReference type="Rhea" id="RHEA:46160"/>
        <dbReference type="ChEBI" id="CHEBI:15378"/>
        <dbReference type="ChEBI" id="CHEBI:24646"/>
        <dbReference type="ChEBI" id="CHEBI:57540"/>
        <dbReference type="ChEBI" id="CHEBI:57945"/>
        <dbReference type="ChEBI" id="CHEBI:132124"/>
        <dbReference type="EC" id="1.6.5.2"/>
    </reaction>
</comment>
<evidence type="ECO:0000256" key="6">
    <source>
        <dbReference type="ARBA" id="ARBA00023002"/>
    </source>
</evidence>
<name>A0A0D8BIT9_9ACTN</name>
<keyword evidence="6 18" id="KW-0560">Oxidoreductase</keyword>
<dbReference type="Proteomes" id="UP000032545">
    <property type="component" value="Unassembled WGS sequence"/>
</dbReference>
<dbReference type="AlphaFoldDB" id="A0A0D8BIT9"/>
<dbReference type="InterPro" id="IPR001100">
    <property type="entry name" value="Pyr_nuc-diS_OxRdtase"/>
</dbReference>
<keyword evidence="18" id="KW-0670">Pyruvate</keyword>
<evidence type="ECO:0000256" key="12">
    <source>
        <dbReference type="ARBA" id="ARBA00077506"/>
    </source>
</evidence>
<evidence type="ECO:0000256" key="10">
    <source>
        <dbReference type="ARBA" id="ARBA00072193"/>
    </source>
</evidence>
<accession>A0A0D8BIT9</accession>
<evidence type="ECO:0000256" key="2">
    <source>
        <dbReference type="ARBA" id="ARBA00011881"/>
    </source>
</evidence>
<dbReference type="OrthoDB" id="4678789at2"/>
<evidence type="ECO:0000256" key="11">
    <source>
        <dbReference type="ARBA" id="ARBA00076614"/>
    </source>
</evidence>